<keyword evidence="3" id="KW-1185">Reference proteome</keyword>
<evidence type="ECO:0000313" key="3">
    <source>
        <dbReference type="Proteomes" id="UP000694300"/>
    </source>
</evidence>
<keyword evidence="2" id="KW-0378">Hydrolase</keyword>
<sequence>MLAPDEVPLHVEVEGPETAPVTVVLAHGWTLDSTTWAPVSSALAGPGARVVRYDHRGHGRSGAADPASMTLDQLADDLAAVVAAAAPTGPLVLAGHSMGGMTLMALAERHPDVVARAAGIGLVATASGGLADTSFGLPQRTVPVVRAVEERIFGSKRWAAGSRLGTPGVLTPAARWLLLGPDADREAVRTTARSLAACRPSTMSGFRPTLAAHDRDEALAAFAAIPTVVLAGSRDRLTPLRAARRIRAALPSASLTIFPEAGHMLPLERVAGVSGRLGALVRGALGRLAA</sequence>
<dbReference type="PANTHER" id="PTHR43433">
    <property type="entry name" value="HYDROLASE, ALPHA/BETA FOLD FAMILY PROTEIN"/>
    <property type="match status" value="1"/>
</dbReference>
<dbReference type="PANTHER" id="PTHR43433:SF1">
    <property type="entry name" value="BLL5160 PROTEIN"/>
    <property type="match status" value="1"/>
</dbReference>
<dbReference type="RefSeq" id="WP_218589597.1">
    <property type="nucleotide sequence ID" value="NZ_JADQDE010000012.1"/>
</dbReference>
<comment type="caution">
    <text evidence="2">The sequence shown here is derived from an EMBL/GenBank/DDBJ whole genome shotgun (WGS) entry which is preliminary data.</text>
</comment>
<feature type="domain" description="AB hydrolase-1" evidence="1">
    <location>
        <begin position="22"/>
        <end position="269"/>
    </location>
</feature>
<evidence type="ECO:0000259" key="1">
    <source>
        <dbReference type="Pfam" id="PF00561"/>
    </source>
</evidence>
<proteinExistence type="predicted"/>
<accession>A0ABS6UD91</accession>
<gene>
    <name evidence="2" type="ORF">I4I82_19200</name>
</gene>
<dbReference type="EMBL" id="JADQDF010000001">
    <property type="protein sequence ID" value="MBW0129794.1"/>
    <property type="molecule type" value="Genomic_DNA"/>
</dbReference>
<dbReference type="GO" id="GO:0016787">
    <property type="term" value="F:hydrolase activity"/>
    <property type="evidence" value="ECO:0007669"/>
    <property type="project" value="UniProtKB-KW"/>
</dbReference>
<dbReference type="Pfam" id="PF00561">
    <property type="entry name" value="Abhydrolase_1"/>
    <property type="match status" value="1"/>
</dbReference>
<reference evidence="2 3" key="1">
    <citation type="submission" date="2020-11" db="EMBL/GenBank/DDBJ databases">
        <title>Pseudonocardia abyssalis sp. nov. and Pseudonocardia oceani sp. nov., description and phylogenomic analysis of two novel actinomycetes isolated from the deep Southern Ocean.</title>
        <authorList>
            <person name="Parra J."/>
        </authorList>
    </citation>
    <scope>NUCLEOTIDE SEQUENCE [LARGE SCALE GENOMIC DNA]</scope>
    <source>
        <strain evidence="3">KRD185</strain>
    </source>
</reference>
<dbReference type="InterPro" id="IPR000073">
    <property type="entry name" value="AB_hydrolase_1"/>
</dbReference>
<name>A0ABS6UD91_9PSEU</name>
<evidence type="ECO:0000313" key="2">
    <source>
        <dbReference type="EMBL" id="MBW0129794.1"/>
    </source>
</evidence>
<dbReference type="Proteomes" id="UP000694300">
    <property type="component" value="Unassembled WGS sequence"/>
</dbReference>
<dbReference type="InterPro" id="IPR050471">
    <property type="entry name" value="AB_hydrolase"/>
</dbReference>
<protein>
    <submittedName>
        <fullName evidence="2">Alpha/beta fold hydrolase</fullName>
    </submittedName>
</protein>
<organism evidence="2 3">
    <name type="scientific">Pseudonocardia oceani</name>
    <dbReference type="NCBI Taxonomy" id="2792013"/>
    <lineage>
        <taxon>Bacteria</taxon>
        <taxon>Bacillati</taxon>
        <taxon>Actinomycetota</taxon>
        <taxon>Actinomycetes</taxon>
        <taxon>Pseudonocardiales</taxon>
        <taxon>Pseudonocardiaceae</taxon>
        <taxon>Pseudonocardia</taxon>
    </lineage>
</organism>